<dbReference type="Gene3D" id="1.10.540.10">
    <property type="entry name" value="Acyl-CoA dehydrogenase/oxidase, N-terminal domain"/>
    <property type="match status" value="1"/>
</dbReference>
<dbReference type="Gene3D" id="1.20.140.10">
    <property type="entry name" value="Butyryl-CoA Dehydrogenase, subunit A, domain 3"/>
    <property type="match status" value="1"/>
</dbReference>
<dbReference type="InterPro" id="IPR009100">
    <property type="entry name" value="AcylCoA_DH/oxidase_NM_dom_sf"/>
</dbReference>
<accession>A0ABP8P822</accession>
<keyword evidence="3" id="KW-0503">Monooxygenase</keyword>
<dbReference type="PANTHER" id="PTHR48083:SF19">
    <property type="entry name" value="FLAVIN-DEPENDENT MONOOXYGENASE, OXYGENASE SUBUNIT HSAA"/>
    <property type="match status" value="1"/>
</dbReference>
<evidence type="ECO:0000313" key="3">
    <source>
        <dbReference type="EMBL" id="GAA4482029.1"/>
    </source>
</evidence>
<dbReference type="SUPFAM" id="SSF56645">
    <property type="entry name" value="Acyl-CoA dehydrogenase NM domain-like"/>
    <property type="match status" value="1"/>
</dbReference>
<keyword evidence="1" id="KW-0560">Oxidoreductase</keyword>
<dbReference type="Pfam" id="PF08028">
    <property type="entry name" value="Acyl-CoA_dh_2"/>
    <property type="match status" value="1"/>
</dbReference>
<evidence type="ECO:0000313" key="4">
    <source>
        <dbReference type="Proteomes" id="UP001501183"/>
    </source>
</evidence>
<dbReference type="InterPro" id="IPR013107">
    <property type="entry name" value="Acyl-CoA_DH_C"/>
</dbReference>
<dbReference type="PANTHER" id="PTHR48083">
    <property type="entry name" value="MEDIUM-CHAIN SPECIFIC ACYL-COA DEHYDROGENASE, MITOCHONDRIAL-RELATED"/>
    <property type="match status" value="1"/>
</dbReference>
<dbReference type="SUPFAM" id="SSF47203">
    <property type="entry name" value="Acyl-CoA dehydrogenase C-terminal domain-like"/>
    <property type="match status" value="1"/>
</dbReference>
<comment type="caution">
    <text evidence="3">The sequence shown here is derived from an EMBL/GenBank/DDBJ whole genome shotgun (WGS) entry which is preliminary data.</text>
</comment>
<reference evidence="4" key="1">
    <citation type="journal article" date="2019" name="Int. J. Syst. Evol. Microbiol.">
        <title>The Global Catalogue of Microorganisms (GCM) 10K type strain sequencing project: providing services to taxonomists for standard genome sequencing and annotation.</title>
        <authorList>
            <consortium name="The Broad Institute Genomics Platform"/>
            <consortium name="The Broad Institute Genome Sequencing Center for Infectious Disease"/>
            <person name="Wu L."/>
            <person name="Ma J."/>
        </authorList>
    </citation>
    <scope>NUCLEOTIDE SEQUENCE [LARGE SCALE GENOMIC DNA]</scope>
    <source>
        <strain evidence="4">JCM 32206</strain>
    </source>
</reference>
<dbReference type="InterPro" id="IPR037069">
    <property type="entry name" value="AcylCoA_DH/ox_N_sf"/>
</dbReference>
<evidence type="ECO:0000256" key="1">
    <source>
        <dbReference type="ARBA" id="ARBA00023002"/>
    </source>
</evidence>
<proteinExistence type="predicted"/>
<dbReference type="Gene3D" id="2.40.110.10">
    <property type="entry name" value="Butyryl-CoA Dehydrogenase, subunit A, domain 2"/>
    <property type="match status" value="1"/>
</dbReference>
<sequence length="387" mass="41543">MVTDDVLGNVRGLLPGLSAAALATEQCRRLDDSAMDSLIGSGLFRMMLPSRFAGLESTPLDLFAVIRAVSSACASTGWVASTLCLNTWQVALFDAAAQEEVWGRHPDALIASAYQPVGQLRPDGDHFRLSGSWRYVSGCDHCSWLFAGALVLNAAGDPVEHALALVPRADVTMRPGADCVGLRAAANTDITIEDVVVPAHRVYGAKRRALRESAKGLLALRPLYRYMVTAMYTTAMTVPLIGAAEGALDHLTGPGMASRVGRRMLEDESVHTAIARAAYEIDGAILQIERDFSEMDALVAEARTFPAELRARVRRDQVLGTELATAAVDRLLRAGGRPCLVPDNPVQRAWRDIHAGASHRVNEVEYALAMVGRAALGLGTDEGPMFI</sequence>
<name>A0ABP8P822_9NOCA</name>
<gene>
    <name evidence="3" type="ORF">GCM10023094_31140</name>
</gene>
<dbReference type="InterPro" id="IPR036250">
    <property type="entry name" value="AcylCo_DH-like_C"/>
</dbReference>
<feature type="domain" description="Acyl-CoA dehydrogenase C-terminal" evidence="2">
    <location>
        <begin position="238"/>
        <end position="362"/>
    </location>
</feature>
<keyword evidence="4" id="KW-1185">Reference proteome</keyword>
<dbReference type="InterPro" id="IPR050741">
    <property type="entry name" value="Acyl-CoA_dehydrogenase"/>
</dbReference>
<dbReference type="GO" id="GO:0004497">
    <property type="term" value="F:monooxygenase activity"/>
    <property type="evidence" value="ECO:0007669"/>
    <property type="project" value="UniProtKB-KW"/>
</dbReference>
<dbReference type="PIRSF" id="PIRSF016578">
    <property type="entry name" value="HsaA"/>
    <property type="match status" value="1"/>
</dbReference>
<dbReference type="InterPro" id="IPR046373">
    <property type="entry name" value="Acyl-CoA_Oxase/DH_mid-dom_sf"/>
</dbReference>
<dbReference type="Proteomes" id="UP001501183">
    <property type="component" value="Unassembled WGS sequence"/>
</dbReference>
<organism evidence="3 4">
    <name type="scientific">Rhodococcus olei</name>
    <dbReference type="NCBI Taxonomy" id="2161675"/>
    <lineage>
        <taxon>Bacteria</taxon>
        <taxon>Bacillati</taxon>
        <taxon>Actinomycetota</taxon>
        <taxon>Actinomycetes</taxon>
        <taxon>Mycobacteriales</taxon>
        <taxon>Nocardiaceae</taxon>
        <taxon>Rhodococcus</taxon>
    </lineage>
</organism>
<evidence type="ECO:0000259" key="2">
    <source>
        <dbReference type="Pfam" id="PF08028"/>
    </source>
</evidence>
<dbReference type="EMBL" id="BAABFB010000050">
    <property type="protein sequence ID" value="GAA4482029.1"/>
    <property type="molecule type" value="Genomic_DNA"/>
</dbReference>
<protein>
    <submittedName>
        <fullName evidence="3">Flavin-dependent monooxygenase</fullName>
    </submittedName>
</protein>
<dbReference type="RefSeq" id="WP_345346651.1">
    <property type="nucleotide sequence ID" value="NZ_BAABFB010000050.1"/>
</dbReference>